<dbReference type="KEGG" id="achi:CDG60_07520"/>
<dbReference type="Pfam" id="PF16747">
    <property type="entry name" value="Adhesin_E"/>
    <property type="match status" value="1"/>
</dbReference>
<gene>
    <name evidence="3" type="ORF">CDG60_07520</name>
</gene>
<sequence length="137" mass="15614">MLKFFLGVLVAGILSTNVNADWERVGSSDEYYYYVDTDKTRKASEYGKSYLKVWGKQVIYNDISKDGLSVDDYSISLWHINCNELTIGMKSYNEYKKSGKLLNSDHNSYVTMKDVIPNSIGESILEKSCKAFETPSF</sequence>
<evidence type="ECO:0000313" key="3">
    <source>
        <dbReference type="EMBL" id="AXY56432.1"/>
    </source>
</evidence>
<dbReference type="InterPro" id="IPR031939">
    <property type="entry name" value="Adhesin_E-like"/>
</dbReference>
<evidence type="ECO:0000313" key="4">
    <source>
        <dbReference type="Proteomes" id="UP000263753"/>
    </source>
</evidence>
<feature type="domain" description="Surface-adhesin protein E-like" evidence="2">
    <location>
        <begin position="22"/>
        <end position="130"/>
    </location>
</feature>
<feature type="chain" id="PRO_5017547308" description="Surface-adhesin protein E-like domain-containing protein" evidence="1">
    <location>
        <begin position="21"/>
        <end position="137"/>
    </location>
</feature>
<accession>A0A3B7LU98</accession>
<dbReference type="Proteomes" id="UP000263753">
    <property type="component" value="Chromosome"/>
</dbReference>
<organism evidence="3 4">
    <name type="scientific">Acinetobacter chinensis</name>
    <dbReference type="NCBI Taxonomy" id="2004650"/>
    <lineage>
        <taxon>Bacteria</taxon>
        <taxon>Pseudomonadati</taxon>
        <taxon>Pseudomonadota</taxon>
        <taxon>Gammaproteobacteria</taxon>
        <taxon>Moraxellales</taxon>
        <taxon>Moraxellaceae</taxon>
        <taxon>Acinetobacter</taxon>
    </lineage>
</organism>
<feature type="signal peptide" evidence="1">
    <location>
        <begin position="1"/>
        <end position="20"/>
    </location>
</feature>
<name>A0A3B7LU98_9GAMM</name>
<keyword evidence="1" id="KW-0732">Signal</keyword>
<dbReference type="EMBL" id="CP032134">
    <property type="protein sequence ID" value="AXY56432.1"/>
    <property type="molecule type" value="Genomic_DNA"/>
</dbReference>
<evidence type="ECO:0000259" key="2">
    <source>
        <dbReference type="Pfam" id="PF16747"/>
    </source>
</evidence>
<reference evidence="4" key="1">
    <citation type="submission" date="2018-09" db="EMBL/GenBank/DDBJ databases">
        <title>The complete genome of Acinetobacter sp. strain WCHAc010005.</title>
        <authorList>
            <person name="Hu Y."/>
            <person name="Long H."/>
            <person name="Feng Y."/>
            <person name="Zong Z."/>
        </authorList>
    </citation>
    <scope>NUCLEOTIDE SEQUENCE [LARGE SCALE GENOMIC DNA]</scope>
    <source>
        <strain evidence="4">WCHAc010005</strain>
    </source>
</reference>
<proteinExistence type="predicted"/>
<protein>
    <recommendedName>
        <fullName evidence="2">Surface-adhesin protein E-like domain-containing protein</fullName>
    </recommendedName>
</protein>
<evidence type="ECO:0000256" key="1">
    <source>
        <dbReference type="SAM" id="SignalP"/>
    </source>
</evidence>
<dbReference type="RefSeq" id="WP_087511507.1">
    <property type="nucleotide sequence ID" value="NZ_CP032134.1"/>
</dbReference>
<dbReference type="AlphaFoldDB" id="A0A3B7LU98"/>